<dbReference type="KEGG" id="mnt:21399125"/>
<dbReference type="PANTHER" id="PTHR35992:SF1">
    <property type="entry name" value="CYTOMATRIX PROTEIN-LIKE PROTEIN"/>
    <property type="match status" value="1"/>
</dbReference>
<dbReference type="AlphaFoldDB" id="W9RNI3"/>
<proteinExistence type="predicted"/>
<dbReference type="OrthoDB" id="1921280at2759"/>
<feature type="compositionally biased region" description="Basic and acidic residues" evidence="1">
    <location>
        <begin position="126"/>
        <end position="138"/>
    </location>
</feature>
<organism evidence="2 3">
    <name type="scientific">Morus notabilis</name>
    <dbReference type="NCBI Taxonomy" id="981085"/>
    <lineage>
        <taxon>Eukaryota</taxon>
        <taxon>Viridiplantae</taxon>
        <taxon>Streptophyta</taxon>
        <taxon>Embryophyta</taxon>
        <taxon>Tracheophyta</taxon>
        <taxon>Spermatophyta</taxon>
        <taxon>Magnoliopsida</taxon>
        <taxon>eudicotyledons</taxon>
        <taxon>Gunneridae</taxon>
        <taxon>Pentapetalae</taxon>
        <taxon>rosids</taxon>
        <taxon>fabids</taxon>
        <taxon>Rosales</taxon>
        <taxon>Moraceae</taxon>
        <taxon>Moreae</taxon>
        <taxon>Morus</taxon>
    </lineage>
</organism>
<dbReference type="eggNOG" id="ENOG502QW57">
    <property type="taxonomic scope" value="Eukaryota"/>
</dbReference>
<sequence>MGTDRGSKASSDRQNWNRIFNGLVKMLQTQQVQLETLAKERKLLKDRIRMQHDRWVSDVRLFEEQVAQVKGDLVVQDMAASLEAAKSELVMGLKQKDAYLNKLRLAYAETELEDFKGLLDLLSKKGSDPKNGGRDSNRRSSSNTKNVEQHSENLESELRRLKQEYNKFALEKDAEVSALVAEKKFVWNQYKILETDCANKLKRKSSEVEQAEEKVQKLIAGMEELQSSNDEKDDRIARLTSQLTKMSEESNKFKDETSRLSQELDLLFTNRKGPSSNDEKDDRIARLTSQLTKMREESNKFKDETSRLSQELDLLRKSRSCAVTPVLGPSNRSIISRKESSAGQAQNSIEDIEKGGRRRSKRKGGDVASMSVTESPKLLSTSFKVPKLKNPSPRVRLWPNASVF</sequence>
<dbReference type="EMBL" id="KE345314">
    <property type="protein sequence ID" value="EXC00987.1"/>
    <property type="molecule type" value="Genomic_DNA"/>
</dbReference>
<dbReference type="STRING" id="981085.W9RNI3"/>
<feature type="region of interest" description="Disordered" evidence="1">
    <location>
        <begin position="332"/>
        <end position="394"/>
    </location>
</feature>
<evidence type="ECO:0000313" key="2">
    <source>
        <dbReference type="EMBL" id="EXC00987.1"/>
    </source>
</evidence>
<accession>W9RNI3</accession>
<keyword evidence="3" id="KW-1185">Reference proteome</keyword>
<gene>
    <name evidence="2" type="ORF">L484_016053</name>
</gene>
<evidence type="ECO:0000313" key="3">
    <source>
        <dbReference type="Proteomes" id="UP000030645"/>
    </source>
</evidence>
<reference evidence="3" key="1">
    <citation type="submission" date="2013-01" db="EMBL/GenBank/DDBJ databases">
        <title>Draft Genome Sequence of a Mulberry Tree, Morus notabilis C.K. Schneid.</title>
        <authorList>
            <person name="He N."/>
            <person name="Zhao S."/>
        </authorList>
    </citation>
    <scope>NUCLEOTIDE SEQUENCE</scope>
</reference>
<evidence type="ECO:0000256" key="1">
    <source>
        <dbReference type="SAM" id="MobiDB-lite"/>
    </source>
</evidence>
<feature type="region of interest" description="Disordered" evidence="1">
    <location>
        <begin position="126"/>
        <end position="154"/>
    </location>
</feature>
<dbReference type="PANTHER" id="PTHR35992">
    <property type="entry name" value="CYTOMATRIX PROTEIN-LIKE PROTEIN"/>
    <property type="match status" value="1"/>
</dbReference>
<name>W9RNI3_9ROSA</name>
<protein>
    <submittedName>
        <fullName evidence="2">Uncharacterized protein</fullName>
    </submittedName>
</protein>
<dbReference type="Proteomes" id="UP000030645">
    <property type="component" value="Unassembled WGS sequence"/>
</dbReference>
<feature type="compositionally biased region" description="Polar residues" evidence="1">
    <location>
        <begin position="370"/>
        <end position="383"/>
    </location>
</feature>